<protein>
    <submittedName>
        <fullName evidence="9">ABC transporter permease</fullName>
    </submittedName>
</protein>
<keyword evidence="5 7" id="KW-1133">Transmembrane helix</keyword>
<gene>
    <name evidence="9" type="ORF">ACFP1Z_19235</name>
</gene>
<dbReference type="PROSITE" id="PS50928">
    <property type="entry name" value="ABC_TM1"/>
    <property type="match status" value="1"/>
</dbReference>
<keyword evidence="3" id="KW-1003">Cell membrane</keyword>
<proteinExistence type="inferred from homology"/>
<evidence type="ECO:0000256" key="3">
    <source>
        <dbReference type="ARBA" id="ARBA00022475"/>
    </source>
</evidence>
<feature type="transmembrane region" description="Helical" evidence="7">
    <location>
        <begin position="131"/>
        <end position="147"/>
    </location>
</feature>
<dbReference type="Proteomes" id="UP001596083">
    <property type="component" value="Unassembled WGS sequence"/>
</dbReference>
<dbReference type="PANTHER" id="PTHR30151:SF20">
    <property type="entry name" value="ABC TRANSPORTER PERMEASE PROTEIN HI_0355-RELATED"/>
    <property type="match status" value="1"/>
</dbReference>
<feature type="transmembrane region" description="Helical" evidence="7">
    <location>
        <begin position="180"/>
        <end position="205"/>
    </location>
</feature>
<dbReference type="SUPFAM" id="SSF161098">
    <property type="entry name" value="MetI-like"/>
    <property type="match status" value="1"/>
</dbReference>
<dbReference type="InterPro" id="IPR035906">
    <property type="entry name" value="MetI-like_sf"/>
</dbReference>
<comment type="similarity">
    <text evidence="7">Belongs to the binding-protein-dependent transport system permease family.</text>
</comment>
<dbReference type="Pfam" id="PF00528">
    <property type="entry name" value="BPD_transp_1"/>
    <property type="match status" value="1"/>
</dbReference>
<name>A0ABW0Z3G0_9ACTN</name>
<evidence type="ECO:0000256" key="5">
    <source>
        <dbReference type="ARBA" id="ARBA00022989"/>
    </source>
</evidence>
<keyword evidence="2 7" id="KW-0813">Transport</keyword>
<evidence type="ECO:0000256" key="7">
    <source>
        <dbReference type="RuleBase" id="RU363032"/>
    </source>
</evidence>
<dbReference type="CDD" id="cd06261">
    <property type="entry name" value="TM_PBP2"/>
    <property type="match status" value="1"/>
</dbReference>
<comment type="caution">
    <text evidence="9">The sequence shown here is derived from an EMBL/GenBank/DDBJ whole genome shotgun (WGS) entry which is preliminary data.</text>
</comment>
<organism evidence="9 10">
    <name type="scientific">Streptomyces gamaensis</name>
    <dbReference type="NCBI Taxonomy" id="1763542"/>
    <lineage>
        <taxon>Bacteria</taxon>
        <taxon>Bacillati</taxon>
        <taxon>Actinomycetota</taxon>
        <taxon>Actinomycetes</taxon>
        <taxon>Kitasatosporales</taxon>
        <taxon>Streptomycetaceae</taxon>
        <taxon>Streptomyces</taxon>
    </lineage>
</organism>
<feature type="transmembrane region" description="Helical" evidence="7">
    <location>
        <begin position="72"/>
        <end position="91"/>
    </location>
</feature>
<dbReference type="RefSeq" id="WP_390317688.1">
    <property type="nucleotide sequence ID" value="NZ_JBHSPB010000011.1"/>
</dbReference>
<dbReference type="EMBL" id="JBHSPB010000011">
    <property type="protein sequence ID" value="MFC5722303.1"/>
    <property type="molecule type" value="Genomic_DNA"/>
</dbReference>
<evidence type="ECO:0000313" key="10">
    <source>
        <dbReference type="Proteomes" id="UP001596083"/>
    </source>
</evidence>
<evidence type="ECO:0000256" key="2">
    <source>
        <dbReference type="ARBA" id="ARBA00022448"/>
    </source>
</evidence>
<keyword evidence="6 7" id="KW-0472">Membrane</keyword>
<accession>A0ABW0Z3G0</accession>
<dbReference type="Gene3D" id="1.10.3720.10">
    <property type="entry name" value="MetI-like"/>
    <property type="match status" value="1"/>
</dbReference>
<feature type="domain" description="ABC transmembrane type-1" evidence="8">
    <location>
        <begin position="65"/>
        <end position="245"/>
    </location>
</feature>
<comment type="subcellular location">
    <subcellularLocation>
        <location evidence="1 7">Cell membrane</location>
        <topology evidence="1 7">Multi-pass membrane protein</topology>
    </subcellularLocation>
</comment>
<feature type="transmembrane region" description="Helical" evidence="7">
    <location>
        <begin position="103"/>
        <end position="125"/>
    </location>
</feature>
<evidence type="ECO:0000313" key="9">
    <source>
        <dbReference type="EMBL" id="MFC5722303.1"/>
    </source>
</evidence>
<sequence length="259" mass="27936">MSLRLLHGRRLVRLLVHVVLAVLLIGGWELAAARGWIDPFYVSRPSAIGGRVREWFASGTIWPHLRVTATEALLALVLGLVLGLAAGFLCGRSRTVSALAGPYLKVLNSLPRVVLAPLFLIWFGLGIWSKVAFGVTLVFFVVFFNVYQGVRDVDPVLVEHVRMLGAGQAALLRHVYLPSALTWVFSSLHAGVGFALVGAVVGEYLGASEGVGYLISQAEGVLDTTGVFAGMAVLGALVMVIDLVTRGAERRLLRWKPSR</sequence>
<evidence type="ECO:0000256" key="4">
    <source>
        <dbReference type="ARBA" id="ARBA00022692"/>
    </source>
</evidence>
<evidence type="ECO:0000256" key="6">
    <source>
        <dbReference type="ARBA" id="ARBA00023136"/>
    </source>
</evidence>
<keyword evidence="4 7" id="KW-0812">Transmembrane</keyword>
<keyword evidence="10" id="KW-1185">Reference proteome</keyword>
<dbReference type="PANTHER" id="PTHR30151">
    <property type="entry name" value="ALKANE SULFONATE ABC TRANSPORTER-RELATED, MEMBRANE SUBUNIT"/>
    <property type="match status" value="1"/>
</dbReference>
<dbReference type="InterPro" id="IPR000515">
    <property type="entry name" value="MetI-like"/>
</dbReference>
<feature type="transmembrane region" description="Helical" evidence="7">
    <location>
        <begin position="225"/>
        <end position="244"/>
    </location>
</feature>
<reference evidence="10" key="1">
    <citation type="journal article" date="2019" name="Int. J. Syst. Evol. Microbiol.">
        <title>The Global Catalogue of Microorganisms (GCM) 10K type strain sequencing project: providing services to taxonomists for standard genome sequencing and annotation.</title>
        <authorList>
            <consortium name="The Broad Institute Genomics Platform"/>
            <consortium name="The Broad Institute Genome Sequencing Center for Infectious Disease"/>
            <person name="Wu L."/>
            <person name="Ma J."/>
        </authorList>
    </citation>
    <scope>NUCLEOTIDE SEQUENCE [LARGE SCALE GENOMIC DNA]</scope>
    <source>
        <strain evidence="10">CGMCC 4.7304</strain>
    </source>
</reference>
<evidence type="ECO:0000256" key="1">
    <source>
        <dbReference type="ARBA" id="ARBA00004651"/>
    </source>
</evidence>
<evidence type="ECO:0000259" key="8">
    <source>
        <dbReference type="PROSITE" id="PS50928"/>
    </source>
</evidence>